<evidence type="ECO:0000313" key="3">
    <source>
        <dbReference type="Proteomes" id="UP000199577"/>
    </source>
</evidence>
<evidence type="ECO:0000313" key="2">
    <source>
        <dbReference type="EMBL" id="SFC23406.1"/>
    </source>
</evidence>
<evidence type="ECO:0000256" key="1">
    <source>
        <dbReference type="SAM" id="Phobius"/>
    </source>
</evidence>
<dbReference type="AlphaFoldDB" id="A0A1I1HHW8"/>
<sequence>MVERLVGKRLKASTLVEVLVALVIITLVVAISATFYATMALKRPDNAVNMLLELRALAQESKRSGGSEQAQYELGNGIQVDKVVTPYHGDTLLAVLELRGQRTATGETAVYREIIIKSHENKQD</sequence>
<keyword evidence="1" id="KW-0812">Transmembrane</keyword>
<organism evidence="2 3">
    <name type="scientific">Parapedobacter composti</name>
    <dbReference type="NCBI Taxonomy" id="623281"/>
    <lineage>
        <taxon>Bacteria</taxon>
        <taxon>Pseudomonadati</taxon>
        <taxon>Bacteroidota</taxon>
        <taxon>Sphingobacteriia</taxon>
        <taxon>Sphingobacteriales</taxon>
        <taxon>Sphingobacteriaceae</taxon>
        <taxon>Parapedobacter</taxon>
    </lineage>
</organism>
<dbReference type="EMBL" id="FOLL01000006">
    <property type="protein sequence ID" value="SFC23406.1"/>
    <property type="molecule type" value="Genomic_DNA"/>
</dbReference>
<reference evidence="2 3" key="1">
    <citation type="submission" date="2016-10" db="EMBL/GenBank/DDBJ databases">
        <authorList>
            <person name="de Groot N.N."/>
        </authorList>
    </citation>
    <scope>NUCLEOTIDE SEQUENCE [LARGE SCALE GENOMIC DNA]</scope>
    <source>
        <strain evidence="2 3">DSM 22900</strain>
    </source>
</reference>
<keyword evidence="1" id="KW-1133">Transmembrane helix</keyword>
<gene>
    <name evidence="2" type="ORF">SAMN05421747_106191</name>
</gene>
<dbReference type="InterPro" id="IPR012902">
    <property type="entry name" value="N_methyl_site"/>
</dbReference>
<dbReference type="OrthoDB" id="9931613at2"/>
<evidence type="ECO:0008006" key="4">
    <source>
        <dbReference type="Google" id="ProtNLM"/>
    </source>
</evidence>
<name>A0A1I1HHW8_9SPHI</name>
<dbReference type="RefSeq" id="WP_090973252.1">
    <property type="nucleotide sequence ID" value="NZ_FOLL01000006.1"/>
</dbReference>
<dbReference type="Proteomes" id="UP000199577">
    <property type="component" value="Unassembled WGS sequence"/>
</dbReference>
<keyword evidence="3" id="KW-1185">Reference proteome</keyword>
<dbReference type="STRING" id="623281.SAMN05421747_106191"/>
<feature type="transmembrane region" description="Helical" evidence="1">
    <location>
        <begin position="20"/>
        <end position="41"/>
    </location>
</feature>
<accession>A0A1I1HHW8</accession>
<dbReference type="Pfam" id="PF07963">
    <property type="entry name" value="N_methyl"/>
    <property type="match status" value="1"/>
</dbReference>
<proteinExistence type="predicted"/>
<keyword evidence="1" id="KW-0472">Membrane</keyword>
<protein>
    <recommendedName>
        <fullName evidence="4">Prepilin-type N-terminal cleavage/methylation domain-containing protein</fullName>
    </recommendedName>
</protein>